<dbReference type="EMBL" id="LN885086">
    <property type="protein sequence ID" value="CUQ67390.1"/>
    <property type="molecule type" value="Genomic_DNA"/>
</dbReference>
<dbReference type="STRING" id="1715989.NITINOP_2418"/>
<keyword evidence="4" id="KW-1185">Reference proteome</keyword>
<evidence type="ECO:0000259" key="2">
    <source>
        <dbReference type="Pfam" id="PF13439"/>
    </source>
</evidence>
<dbReference type="RefSeq" id="WP_062485683.1">
    <property type="nucleotide sequence ID" value="NZ_LN885086.1"/>
</dbReference>
<dbReference type="PANTHER" id="PTHR45947">
    <property type="entry name" value="SULFOQUINOVOSYL TRANSFERASE SQD2"/>
    <property type="match status" value="1"/>
</dbReference>
<evidence type="ECO:0000313" key="4">
    <source>
        <dbReference type="Proteomes" id="UP000066284"/>
    </source>
</evidence>
<dbReference type="Pfam" id="PF13439">
    <property type="entry name" value="Glyco_transf_4"/>
    <property type="match status" value="1"/>
</dbReference>
<evidence type="ECO:0000259" key="1">
    <source>
        <dbReference type="Pfam" id="PF00534"/>
    </source>
</evidence>
<keyword evidence="3" id="KW-0808">Transferase</keyword>
<dbReference type="InterPro" id="IPR028098">
    <property type="entry name" value="Glyco_trans_4-like_N"/>
</dbReference>
<dbReference type="InterPro" id="IPR050194">
    <property type="entry name" value="Glycosyltransferase_grp1"/>
</dbReference>
<dbReference type="KEGG" id="nio:NITINOP_2418"/>
<reference evidence="4" key="1">
    <citation type="submission" date="2015-09" db="EMBL/GenBank/DDBJ databases">
        <authorList>
            <person name="Daims H."/>
        </authorList>
    </citation>
    <scope>NUCLEOTIDE SEQUENCE [LARGE SCALE GENOMIC DNA]</scope>
</reference>
<dbReference type="AlphaFoldDB" id="A0A0S4KW23"/>
<proteinExistence type="predicted"/>
<dbReference type="Proteomes" id="UP000066284">
    <property type="component" value="Chromosome 1"/>
</dbReference>
<keyword evidence="3" id="KW-0328">Glycosyltransferase</keyword>
<dbReference type="Pfam" id="PF00534">
    <property type="entry name" value="Glycos_transf_1"/>
    <property type="match status" value="1"/>
</dbReference>
<gene>
    <name evidence="3" type="ORF">NITINOP_2418</name>
</gene>
<dbReference type="OrthoDB" id="9768937at2"/>
<dbReference type="GO" id="GO:0016757">
    <property type="term" value="F:glycosyltransferase activity"/>
    <property type="evidence" value="ECO:0007669"/>
    <property type="project" value="UniProtKB-KW"/>
</dbReference>
<protein>
    <submittedName>
        <fullName evidence="3">Putative Uncharacterized glycosyltransferase YpjH</fullName>
        <ecNumber evidence="3">2.4.-.-</ecNumber>
    </submittedName>
</protein>
<name>A0A0S4KW23_9BACT</name>
<dbReference type="EC" id="2.4.-.-" evidence="3"/>
<feature type="domain" description="Glycosyltransferase subfamily 4-like N-terminal" evidence="2">
    <location>
        <begin position="15"/>
        <end position="176"/>
    </location>
</feature>
<dbReference type="SUPFAM" id="SSF53756">
    <property type="entry name" value="UDP-Glycosyltransferase/glycogen phosphorylase"/>
    <property type="match status" value="1"/>
</dbReference>
<dbReference type="InterPro" id="IPR001296">
    <property type="entry name" value="Glyco_trans_1"/>
</dbReference>
<evidence type="ECO:0000313" key="3">
    <source>
        <dbReference type="EMBL" id="CUQ67390.1"/>
    </source>
</evidence>
<accession>A0A0S4KW23</accession>
<organism evidence="3 4">
    <name type="scientific">Candidatus Nitrospira inopinata</name>
    <dbReference type="NCBI Taxonomy" id="1715989"/>
    <lineage>
        <taxon>Bacteria</taxon>
        <taxon>Pseudomonadati</taxon>
        <taxon>Nitrospirota</taxon>
        <taxon>Nitrospiria</taxon>
        <taxon>Nitrospirales</taxon>
        <taxon>Nitrospiraceae</taxon>
        <taxon>Nitrospira</taxon>
    </lineage>
</organism>
<sequence length="377" mass="42089">MKPVLVLHLRDTYEIGGPGKTILETFRAIDQCRFQLHLGVFLKRGEAQDSPFIKEAKHIGMPVHFIIGDHQYDPRMIVKVNEVVRSEKIDIVHAHEVKSDVIAYLASRLQPIPIVTTLHGWIGNSPKGRMFIALDKRIVRGFDRVIAVSRQIERDLLEAGVPESKIRLLHNAIVVEKYRRTGARGVLQEVVGRPVESPVIASVGRLSLEKGHADLIDALALVKKAGHKVSLVLIGDGPERQSLVRQIEKLGLQDCVHLPGYVQTPQRLLEEVDLMVLPSHTEGLPNAALEALLMEVPVLATRVGGTPEVITDGETGRLVAPRSPSELADGILEFLASPESWKQMARRGKKMVETHFDFRARTRKLEAIYEEMLREPT</sequence>
<dbReference type="PANTHER" id="PTHR45947:SF3">
    <property type="entry name" value="SULFOQUINOVOSYL TRANSFERASE SQD2"/>
    <property type="match status" value="1"/>
</dbReference>
<dbReference type="Gene3D" id="3.40.50.2000">
    <property type="entry name" value="Glycogen Phosphorylase B"/>
    <property type="match status" value="2"/>
</dbReference>
<feature type="domain" description="Glycosyl transferase family 1" evidence="1">
    <location>
        <begin position="189"/>
        <end position="351"/>
    </location>
</feature>